<dbReference type="RefSeq" id="WP_106537149.1">
    <property type="nucleotide sequence ID" value="NZ_ML142900.1"/>
</dbReference>
<protein>
    <recommendedName>
        <fullName evidence="3">Tail assembly chaperone</fullName>
    </recommendedName>
</protein>
<evidence type="ECO:0000313" key="2">
    <source>
        <dbReference type="Proteomes" id="UP000243528"/>
    </source>
</evidence>
<gene>
    <name evidence="1" type="ORF">CLV30_106140</name>
</gene>
<reference evidence="1 2" key="1">
    <citation type="submission" date="2018-03" db="EMBL/GenBank/DDBJ databases">
        <title>Genomic Encyclopedia of Archaeal and Bacterial Type Strains, Phase II (KMG-II): from individual species to whole genera.</title>
        <authorList>
            <person name="Goeker M."/>
        </authorList>
    </citation>
    <scope>NUCLEOTIDE SEQUENCE [LARGE SCALE GENOMIC DNA]</scope>
    <source>
        <strain evidence="1 2">DSM 45211</strain>
    </source>
</reference>
<dbReference type="Proteomes" id="UP000243528">
    <property type="component" value="Unassembled WGS sequence"/>
</dbReference>
<evidence type="ECO:0008006" key="3">
    <source>
        <dbReference type="Google" id="ProtNLM"/>
    </source>
</evidence>
<accession>A0A2P8E3T3</accession>
<proteinExistence type="predicted"/>
<dbReference type="InterPro" id="IPR020132">
    <property type="entry name" value="Gp24/Gp25"/>
</dbReference>
<evidence type="ECO:0000313" key="1">
    <source>
        <dbReference type="EMBL" id="PSL04135.1"/>
    </source>
</evidence>
<sequence length="120" mass="13240">MTAFTLDDIRAYAEEKYADVTITLPDAERESGEFKVVMLNPLRLGKEARDEVSRLQAVLDKNKDADEEDDVDQEAVLREVLGTVCERPIQGEKLNAALSDLTMVAAVFDKYTKGTSAGEA</sequence>
<comment type="caution">
    <text evidence="1">The sequence shown here is derived from an EMBL/GenBank/DDBJ whole genome shotgun (WGS) entry which is preliminary data.</text>
</comment>
<dbReference type="EMBL" id="PYGE01000006">
    <property type="protein sequence ID" value="PSL04135.1"/>
    <property type="molecule type" value="Genomic_DNA"/>
</dbReference>
<name>A0A2P8E3T3_9ACTN</name>
<dbReference type="AlphaFoldDB" id="A0A2P8E3T3"/>
<keyword evidence="2" id="KW-1185">Reference proteome</keyword>
<dbReference type="OrthoDB" id="3394464at2"/>
<dbReference type="Pfam" id="PF17388">
    <property type="entry name" value="GP24_25"/>
    <property type="match status" value="1"/>
</dbReference>
<organism evidence="1 2">
    <name type="scientific">Haloactinopolyspora alba</name>
    <dbReference type="NCBI Taxonomy" id="648780"/>
    <lineage>
        <taxon>Bacteria</taxon>
        <taxon>Bacillati</taxon>
        <taxon>Actinomycetota</taxon>
        <taxon>Actinomycetes</taxon>
        <taxon>Jiangellales</taxon>
        <taxon>Jiangellaceae</taxon>
        <taxon>Haloactinopolyspora</taxon>
    </lineage>
</organism>